<organism evidence="2 3">
    <name type="scientific">Catenuloplanes nepalensis</name>
    <dbReference type="NCBI Taxonomy" id="587533"/>
    <lineage>
        <taxon>Bacteria</taxon>
        <taxon>Bacillati</taxon>
        <taxon>Actinomycetota</taxon>
        <taxon>Actinomycetes</taxon>
        <taxon>Micromonosporales</taxon>
        <taxon>Micromonosporaceae</taxon>
        <taxon>Catenuloplanes</taxon>
    </lineage>
</organism>
<evidence type="ECO:0008006" key="4">
    <source>
        <dbReference type="Google" id="ProtNLM"/>
    </source>
</evidence>
<reference evidence="2 3" key="1">
    <citation type="submission" date="2023-07" db="EMBL/GenBank/DDBJ databases">
        <title>Sequencing the genomes of 1000 actinobacteria strains.</title>
        <authorList>
            <person name="Klenk H.-P."/>
        </authorList>
    </citation>
    <scope>NUCLEOTIDE SEQUENCE [LARGE SCALE GENOMIC DNA]</scope>
    <source>
        <strain evidence="2 3">DSM 44710</strain>
    </source>
</reference>
<evidence type="ECO:0000313" key="3">
    <source>
        <dbReference type="Proteomes" id="UP001240984"/>
    </source>
</evidence>
<feature type="compositionally biased region" description="Pro residues" evidence="1">
    <location>
        <begin position="123"/>
        <end position="132"/>
    </location>
</feature>
<dbReference type="EMBL" id="JAUSRA010000001">
    <property type="protein sequence ID" value="MDP9792420.1"/>
    <property type="molecule type" value="Genomic_DNA"/>
</dbReference>
<proteinExistence type="predicted"/>
<protein>
    <recommendedName>
        <fullName evidence="4">RHIM domain-containing protein</fullName>
    </recommendedName>
</protein>
<gene>
    <name evidence="2" type="ORF">J2S43_000932</name>
</gene>
<name>A0ABT9MLW9_9ACTN</name>
<accession>A0ABT9MLW9</accession>
<comment type="caution">
    <text evidence="2">The sequence shown here is derived from an EMBL/GenBank/DDBJ whole genome shotgun (WGS) entry which is preliminary data.</text>
</comment>
<evidence type="ECO:0000313" key="2">
    <source>
        <dbReference type="EMBL" id="MDP9792420.1"/>
    </source>
</evidence>
<sequence>MSAIELITAALAAGAGAGLQGTASTAVHDAYERLKAMLRSGLSGHESAVRALESDDSDAEAWQARIGEALIESGVAGDERVLLAAGHMLTLVGRQAKSFDIDVSTNKGAIGDFSGPVTFNQAPVPPAEPETR</sequence>
<keyword evidence="3" id="KW-1185">Reference proteome</keyword>
<feature type="region of interest" description="Disordered" evidence="1">
    <location>
        <begin position="112"/>
        <end position="132"/>
    </location>
</feature>
<evidence type="ECO:0000256" key="1">
    <source>
        <dbReference type="SAM" id="MobiDB-lite"/>
    </source>
</evidence>
<dbReference type="Proteomes" id="UP001240984">
    <property type="component" value="Unassembled WGS sequence"/>
</dbReference>
<dbReference type="RefSeq" id="WP_306827310.1">
    <property type="nucleotide sequence ID" value="NZ_JAUSRA010000001.1"/>
</dbReference>